<dbReference type="Pfam" id="PF00250">
    <property type="entry name" value="Forkhead"/>
    <property type="match status" value="1"/>
</dbReference>
<dbReference type="PRINTS" id="PR00053">
    <property type="entry name" value="FORKHEAD"/>
</dbReference>
<evidence type="ECO:0000256" key="7">
    <source>
        <dbReference type="ARBA" id="ARBA00023125"/>
    </source>
</evidence>
<keyword evidence="13" id="KW-1185">Reference proteome</keyword>
<dbReference type="WBParaSite" id="nRc.2.0.1.t11263-RA">
    <property type="protein sequence ID" value="nRc.2.0.1.t11263-RA"/>
    <property type="gene ID" value="nRc.2.0.1.g11263"/>
</dbReference>
<feature type="DNA-binding region" description="Fork-head" evidence="10">
    <location>
        <begin position="59"/>
        <end position="132"/>
    </location>
</feature>
<evidence type="ECO:0000256" key="3">
    <source>
        <dbReference type="ARBA" id="ARBA00022723"/>
    </source>
</evidence>
<feature type="compositionally biased region" description="Polar residues" evidence="11">
    <location>
        <begin position="161"/>
        <end position="176"/>
    </location>
</feature>
<comment type="subcellular location">
    <subcellularLocation>
        <location evidence="1 10">Nucleus</location>
    </subcellularLocation>
</comment>
<keyword evidence="4" id="KW-0863">Zinc-finger</keyword>
<keyword evidence="8" id="KW-0804">Transcription</keyword>
<feature type="domain" description="Fork-head" evidence="12">
    <location>
        <begin position="59"/>
        <end position="132"/>
    </location>
</feature>
<dbReference type="PROSITE" id="PS50039">
    <property type="entry name" value="FORK_HEAD_3"/>
    <property type="match status" value="1"/>
</dbReference>
<dbReference type="PROSITE" id="PS00658">
    <property type="entry name" value="FORK_HEAD_2"/>
    <property type="match status" value="1"/>
</dbReference>
<protein>
    <submittedName>
        <fullName evidence="14">Fork-head domain-containing protein</fullName>
    </submittedName>
</protein>
<evidence type="ECO:0000256" key="2">
    <source>
        <dbReference type="ARBA" id="ARBA00022491"/>
    </source>
</evidence>
<evidence type="ECO:0000313" key="14">
    <source>
        <dbReference type="WBParaSite" id="nRc.2.0.1.t11263-RA"/>
    </source>
</evidence>
<evidence type="ECO:0000256" key="10">
    <source>
        <dbReference type="PROSITE-ProRule" id="PRU00089"/>
    </source>
</evidence>
<keyword evidence="3" id="KW-0479">Metal-binding</keyword>
<dbReference type="InterPro" id="IPR047412">
    <property type="entry name" value="FH_FOXP1_P2"/>
</dbReference>
<dbReference type="FunFam" id="1.10.10.10:FF:000010">
    <property type="entry name" value="Forkhead box P2 isoform B"/>
    <property type="match status" value="1"/>
</dbReference>
<dbReference type="InterPro" id="IPR001766">
    <property type="entry name" value="Fork_head_dom"/>
</dbReference>
<feature type="compositionally biased region" description="Basic and acidic residues" evidence="11">
    <location>
        <begin position="177"/>
        <end position="194"/>
    </location>
</feature>
<dbReference type="InterPro" id="IPR050998">
    <property type="entry name" value="FOXP"/>
</dbReference>
<dbReference type="AlphaFoldDB" id="A0A915IBV4"/>
<dbReference type="GO" id="GO:0008270">
    <property type="term" value="F:zinc ion binding"/>
    <property type="evidence" value="ECO:0007669"/>
    <property type="project" value="UniProtKB-KW"/>
</dbReference>
<evidence type="ECO:0000256" key="4">
    <source>
        <dbReference type="ARBA" id="ARBA00022771"/>
    </source>
</evidence>
<dbReference type="CDD" id="cd20065">
    <property type="entry name" value="FH_FOXP2"/>
    <property type="match status" value="1"/>
</dbReference>
<dbReference type="InterPro" id="IPR036388">
    <property type="entry name" value="WH-like_DNA-bd_sf"/>
</dbReference>
<feature type="region of interest" description="Disordered" evidence="11">
    <location>
        <begin position="159"/>
        <end position="309"/>
    </location>
</feature>
<keyword evidence="9 10" id="KW-0539">Nucleus</keyword>
<evidence type="ECO:0000256" key="11">
    <source>
        <dbReference type="SAM" id="MobiDB-lite"/>
    </source>
</evidence>
<dbReference type="InterPro" id="IPR036390">
    <property type="entry name" value="WH_DNA-bd_sf"/>
</dbReference>
<dbReference type="GO" id="GO:0000978">
    <property type="term" value="F:RNA polymerase II cis-regulatory region sequence-specific DNA binding"/>
    <property type="evidence" value="ECO:0007669"/>
    <property type="project" value="TreeGrafter"/>
</dbReference>
<evidence type="ECO:0000256" key="8">
    <source>
        <dbReference type="ARBA" id="ARBA00023163"/>
    </source>
</evidence>
<dbReference type="SMART" id="SM00339">
    <property type="entry name" value="FH"/>
    <property type="match status" value="1"/>
</dbReference>
<feature type="compositionally biased region" description="Polar residues" evidence="11">
    <location>
        <begin position="231"/>
        <end position="251"/>
    </location>
</feature>
<dbReference type="SUPFAM" id="SSF46785">
    <property type="entry name" value="Winged helix' DNA-binding domain"/>
    <property type="match status" value="1"/>
</dbReference>
<evidence type="ECO:0000256" key="5">
    <source>
        <dbReference type="ARBA" id="ARBA00022833"/>
    </source>
</evidence>
<evidence type="ECO:0000256" key="9">
    <source>
        <dbReference type="ARBA" id="ARBA00023242"/>
    </source>
</evidence>
<keyword evidence="7 10" id="KW-0238">DNA-binding</keyword>
<organism evidence="13 14">
    <name type="scientific">Romanomermis culicivorax</name>
    <name type="common">Nematode worm</name>
    <dbReference type="NCBI Taxonomy" id="13658"/>
    <lineage>
        <taxon>Eukaryota</taxon>
        <taxon>Metazoa</taxon>
        <taxon>Ecdysozoa</taxon>
        <taxon>Nematoda</taxon>
        <taxon>Enoplea</taxon>
        <taxon>Dorylaimia</taxon>
        <taxon>Mermithida</taxon>
        <taxon>Mermithoidea</taxon>
        <taxon>Mermithidae</taxon>
        <taxon>Romanomermis</taxon>
    </lineage>
</organism>
<dbReference type="PANTHER" id="PTHR45796:SF4">
    <property type="entry name" value="FORKHEAD BOX P, ISOFORM C"/>
    <property type="match status" value="1"/>
</dbReference>
<name>A0A915IBV4_ROMCU</name>
<keyword evidence="2" id="KW-0678">Repressor</keyword>
<proteinExistence type="predicted"/>
<keyword evidence="5" id="KW-0862">Zinc</keyword>
<evidence type="ECO:0000313" key="13">
    <source>
        <dbReference type="Proteomes" id="UP000887565"/>
    </source>
</evidence>
<sequence length="327" mass="36839">MDVLFCPSANSSSVGGSPFTISAPNATQQIRRRVSDKGSLPIGAEIARNREFYKMHDVRPAYTYASLIRQAILESKDRQLTLNEIYNWFQDTFSFFRRNAATWKNAVRHNLSLHKCFTRVENVKGAVWTVDEMEFYKRRPQRVSSSGLYGAANNGGVNNGSSCDQSISTPLYQRQSSIDDSRRYEDIADVENEKSNSAFNSEVKIECGEDEDDEKTASPPLEEDRLLIDSDVNNRSSTADVSDQISPSSSGRRVKNDSPKKAVVLTTTKVDDNVDPKNDEMSPAGNHNEDDEISTDHHHRHHHLLDENANRENFSKTSILSSFLTRI</sequence>
<dbReference type="PANTHER" id="PTHR45796">
    <property type="entry name" value="FORKHEAD BOX P, ISOFORM C"/>
    <property type="match status" value="1"/>
</dbReference>
<evidence type="ECO:0000259" key="12">
    <source>
        <dbReference type="PROSITE" id="PS50039"/>
    </source>
</evidence>
<feature type="compositionally biased region" description="Basic and acidic residues" evidence="11">
    <location>
        <begin position="269"/>
        <end position="280"/>
    </location>
</feature>
<keyword evidence="6" id="KW-0805">Transcription regulation</keyword>
<dbReference type="Gene3D" id="1.10.10.10">
    <property type="entry name" value="Winged helix-like DNA-binding domain superfamily/Winged helix DNA-binding domain"/>
    <property type="match status" value="1"/>
</dbReference>
<evidence type="ECO:0000256" key="6">
    <source>
        <dbReference type="ARBA" id="ARBA00023015"/>
    </source>
</evidence>
<evidence type="ECO:0000256" key="1">
    <source>
        <dbReference type="ARBA" id="ARBA00004123"/>
    </source>
</evidence>
<dbReference type="GO" id="GO:0005634">
    <property type="term" value="C:nucleus"/>
    <property type="evidence" value="ECO:0007669"/>
    <property type="project" value="UniProtKB-SubCell"/>
</dbReference>
<accession>A0A915IBV4</accession>
<dbReference type="GO" id="GO:0000981">
    <property type="term" value="F:DNA-binding transcription factor activity, RNA polymerase II-specific"/>
    <property type="evidence" value="ECO:0007669"/>
    <property type="project" value="TreeGrafter"/>
</dbReference>
<dbReference type="Proteomes" id="UP000887565">
    <property type="component" value="Unplaced"/>
</dbReference>
<dbReference type="InterPro" id="IPR030456">
    <property type="entry name" value="TF_fork_head_CS_2"/>
</dbReference>
<reference evidence="14" key="1">
    <citation type="submission" date="2022-11" db="UniProtKB">
        <authorList>
            <consortium name="WormBaseParasite"/>
        </authorList>
    </citation>
    <scope>IDENTIFICATION</scope>
</reference>